<gene>
    <name evidence="1" type="ORF">PGT21_032975</name>
</gene>
<organism evidence="1 2">
    <name type="scientific">Puccinia graminis f. sp. tritici</name>
    <dbReference type="NCBI Taxonomy" id="56615"/>
    <lineage>
        <taxon>Eukaryota</taxon>
        <taxon>Fungi</taxon>
        <taxon>Dikarya</taxon>
        <taxon>Basidiomycota</taxon>
        <taxon>Pucciniomycotina</taxon>
        <taxon>Pucciniomycetes</taxon>
        <taxon>Pucciniales</taxon>
        <taxon>Pucciniaceae</taxon>
        <taxon>Puccinia</taxon>
    </lineage>
</organism>
<protein>
    <submittedName>
        <fullName evidence="1">Uncharacterized protein</fullName>
    </submittedName>
</protein>
<comment type="caution">
    <text evidence="1">The sequence shown here is derived from an EMBL/GenBank/DDBJ whole genome shotgun (WGS) entry which is preliminary data.</text>
</comment>
<proteinExistence type="predicted"/>
<dbReference type="OrthoDB" id="10590019at2759"/>
<sequence>MVALHPDIRLLFPGKAASAPASASPGGYPPALAGIRADILGYPPSKWPARQILAGWKGCLPAGEACTLPAGKLWPSASYIASSSHGPQTWN</sequence>
<dbReference type="Proteomes" id="UP000324748">
    <property type="component" value="Unassembled WGS sequence"/>
</dbReference>
<dbReference type="EMBL" id="VSWC01000040">
    <property type="protein sequence ID" value="KAA1106309.1"/>
    <property type="molecule type" value="Genomic_DNA"/>
</dbReference>
<name>A0A5B0PZW9_PUCGR</name>
<reference evidence="1 2" key="1">
    <citation type="submission" date="2019-05" db="EMBL/GenBank/DDBJ databases">
        <title>Emergence of the Ug99 lineage of the wheat stem rust pathogen through somatic hybridization.</title>
        <authorList>
            <person name="Li F."/>
            <person name="Upadhyaya N.M."/>
            <person name="Sperschneider J."/>
            <person name="Matny O."/>
            <person name="Nguyen-Phuc H."/>
            <person name="Mago R."/>
            <person name="Raley C."/>
            <person name="Miller M.E."/>
            <person name="Silverstein K.A.T."/>
            <person name="Henningsen E."/>
            <person name="Hirsch C.D."/>
            <person name="Visser B."/>
            <person name="Pretorius Z.A."/>
            <person name="Steffenson B.J."/>
            <person name="Schwessinger B."/>
            <person name="Dodds P.N."/>
            <person name="Figueroa M."/>
        </authorList>
    </citation>
    <scope>NUCLEOTIDE SEQUENCE [LARGE SCALE GENOMIC DNA]</scope>
    <source>
        <strain evidence="1">21-0</strain>
    </source>
</reference>
<accession>A0A5B0PZW9</accession>
<evidence type="ECO:0000313" key="1">
    <source>
        <dbReference type="EMBL" id="KAA1106309.1"/>
    </source>
</evidence>
<dbReference type="AlphaFoldDB" id="A0A5B0PZW9"/>
<evidence type="ECO:0000313" key="2">
    <source>
        <dbReference type="Proteomes" id="UP000324748"/>
    </source>
</evidence>
<keyword evidence="2" id="KW-1185">Reference proteome</keyword>
<feature type="non-terminal residue" evidence="1">
    <location>
        <position position="91"/>
    </location>
</feature>